<feature type="compositionally biased region" description="Polar residues" evidence="1">
    <location>
        <begin position="412"/>
        <end position="428"/>
    </location>
</feature>
<gene>
    <name evidence="2" type="ORF">PR003_g24645</name>
</gene>
<feature type="region of interest" description="Disordered" evidence="1">
    <location>
        <begin position="604"/>
        <end position="676"/>
    </location>
</feature>
<feature type="compositionally biased region" description="Basic residues" evidence="1">
    <location>
        <begin position="387"/>
        <end position="397"/>
    </location>
</feature>
<proteinExistence type="predicted"/>
<organism evidence="2 3">
    <name type="scientific">Phytophthora rubi</name>
    <dbReference type="NCBI Taxonomy" id="129364"/>
    <lineage>
        <taxon>Eukaryota</taxon>
        <taxon>Sar</taxon>
        <taxon>Stramenopiles</taxon>
        <taxon>Oomycota</taxon>
        <taxon>Peronosporomycetes</taxon>
        <taxon>Peronosporales</taxon>
        <taxon>Peronosporaceae</taxon>
        <taxon>Phytophthora</taxon>
    </lineage>
</organism>
<feature type="compositionally biased region" description="Acidic residues" evidence="1">
    <location>
        <begin position="485"/>
        <end position="502"/>
    </location>
</feature>
<evidence type="ECO:0000313" key="2">
    <source>
        <dbReference type="EMBL" id="KAE9292888.1"/>
    </source>
</evidence>
<sequence>MAVLRAAALRPPAVHDDAALRTRTEMETTSLLAYLNGDLELPHAPNFLKETMPLMQRAMLEQFHEAHIEVTLTAEVSPSAKLRRSMTHTTLLSQLYSANADSPTGRQMIGHLMDDVKIMYFYGAHTMKFVFNSRRIANLYLGCAFRLNGTYLEIEDSEAGPQDGTYRMARLKRQYAIRIYGAGRIGLAALLAALEQIPGVKVVDAERPRIDPTEIVDNRYFLLRFLSEDCPPALRGVAKIDFQGQLATLHHHLIRQRLPCARCYVPFHTTGFCKAKPQQLERLQAKYKRTYHGEIPSFQVGTAVQYQHSDVDSLANFLENLQTELNASLANTTAGAPPREMARLIAEEVNTLQPQQQAQSGAPVVVNAVRSVSASTSASADADGFKVARRKGGRSRKSGTDPTGHVLPQTGPPQQRRASGGSLQPTAQDVDMRTQNGTMLPPVLHPVTLKGATHAGGGSSRPAKQTRQSFAKFKRDKALGRFEVLADDADADSDEDSDEGQEEAPYAYSGSPQTRVATPQVTAADPKGVRVQLQGVPEAPTSAQSGNSKGQAAAPTLLSAAVQERTSGPSGVSVTGPSEDIDINVEMDTDADMLSDEVSVVSGYVGSSAPSSTQSPALTPGSEFPFSLDSDLNGDMLHHTGQDLDDAAPDGDQERSTDASVLYGESETPMDTTPSLSQDGFCIERTAPAPGMPQQLPSFLLPFRGSLTEVPANGQCAYAALYAPTTATTETKLTFTSDVVRGANVIERSVYTLMMTNLSNDVECNVVDPRRELQRLYPTQPAPTETAVATAALYKHYTQERGRTVNTHIPSEFWAGPEVLRAMAQYLREPLFVFEVNQDNDAHVQRYFYKDYVLPNGDIHETGYGGAMDDATAKKMLRNYARLHVLPVFIVLKRHEGHFYGVHHGDLSIRWQAEGDLTFAQDYCANHAWFNEVIAHMERSGSQSGDIDPLVDDDDTNTILIGAVERRERLDIVHDRMQLDKLDSAHYDINILEEGLRAEADRLHQLSGQQLKAARRRTGDSEDCSTAHAPGRAPISSHGRVALQAIRRILNSTDSDPDLMADRTKLRQLRKENEMAFAGWCHRVRLFSKLPAEYGAKPDFASLMPWLVENRQELHGLCAYLPYPEVAAKSVSRQLLMSWGAMEVYDVQVAVLQGLIEENGPSLDTKEYCRTWLAACSTDGGSDRDRIIAQDPQRWRRLKGMFQAAPSGARPAEVTEECWRILHTLPHVAWAWSTTPWGANPLTLLGTVYHAHPAVQNACENIVDRAQWGGVVSFPSGVTWADRLDSMESGPSAPCRH</sequence>
<evidence type="ECO:0000256" key="1">
    <source>
        <dbReference type="SAM" id="MobiDB-lite"/>
    </source>
</evidence>
<accession>A0A6A4CPM2</accession>
<comment type="caution">
    <text evidence="2">The sequence shown here is derived from an EMBL/GenBank/DDBJ whole genome shotgun (WGS) entry which is preliminary data.</text>
</comment>
<keyword evidence="3" id="KW-1185">Reference proteome</keyword>
<feature type="compositionally biased region" description="Polar residues" evidence="1">
    <location>
        <begin position="510"/>
        <end position="521"/>
    </location>
</feature>
<name>A0A6A4CPM2_9STRA</name>
<reference evidence="2 3" key="1">
    <citation type="submission" date="2018-08" db="EMBL/GenBank/DDBJ databases">
        <title>Genomic investigation of the strawberry pathogen Phytophthora fragariae indicates pathogenicity is determined by transcriptional variation in three key races.</title>
        <authorList>
            <person name="Adams T.M."/>
            <person name="Armitage A.D."/>
            <person name="Sobczyk M.K."/>
            <person name="Bates H.J."/>
            <person name="Dunwell J.M."/>
            <person name="Nellist C.F."/>
            <person name="Harrison R.J."/>
        </authorList>
    </citation>
    <scope>NUCLEOTIDE SEQUENCE [LARGE SCALE GENOMIC DNA]</scope>
    <source>
        <strain evidence="2 3">SCRP333</strain>
    </source>
</reference>
<feature type="region of interest" description="Disordered" evidence="1">
    <location>
        <begin position="448"/>
        <end position="523"/>
    </location>
</feature>
<evidence type="ECO:0000313" key="3">
    <source>
        <dbReference type="Proteomes" id="UP000434957"/>
    </source>
</evidence>
<feature type="region of interest" description="Disordered" evidence="1">
    <location>
        <begin position="375"/>
        <end position="428"/>
    </location>
</feature>
<protein>
    <submittedName>
        <fullName evidence="2">Uncharacterized protein</fullName>
    </submittedName>
</protein>
<dbReference type="Proteomes" id="UP000434957">
    <property type="component" value="Unassembled WGS sequence"/>
</dbReference>
<dbReference type="EMBL" id="QXFT01002807">
    <property type="protein sequence ID" value="KAE9292888.1"/>
    <property type="molecule type" value="Genomic_DNA"/>
</dbReference>